<dbReference type="AlphaFoldDB" id="A0AAD9HMH8"/>
<dbReference type="EMBL" id="MU842836">
    <property type="protein sequence ID" value="KAK2031850.1"/>
    <property type="molecule type" value="Genomic_DNA"/>
</dbReference>
<gene>
    <name evidence="2" type="ORF">LX32DRAFT_636871</name>
</gene>
<evidence type="ECO:0000256" key="1">
    <source>
        <dbReference type="SAM" id="MobiDB-lite"/>
    </source>
</evidence>
<organism evidence="2 3">
    <name type="scientific">Colletotrichum zoysiae</name>
    <dbReference type="NCBI Taxonomy" id="1216348"/>
    <lineage>
        <taxon>Eukaryota</taxon>
        <taxon>Fungi</taxon>
        <taxon>Dikarya</taxon>
        <taxon>Ascomycota</taxon>
        <taxon>Pezizomycotina</taxon>
        <taxon>Sordariomycetes</taxon>
        <taxon>Hypocreomycetidae</taxon>
        <taxon>Glomerellales</taxon>
        <taxon>Glomerellaceae</taxon>
        <taxon>Colletotrichum</taxon>
        <taxon>Colletotrichum graminicola species complex</taxon>
    </lineage>
</organism>
<feature type="compositionally biased region" description="Low complexity" evidence="1">
    <location>
        <begin position="211"/>
        <end position="221"/>
    </location>
</feature>
<feature type="compositionally biased region" description="Basic and acidic residues" evidence="1">
    <location>
        <begin position="224"/>
        <end position="238"/>
    </location>
</feature>
<evidence type="ECO:0000313" key="2">
    <source>
        <dbReference type="EMBL" id="KAK2031850.1"/>
    </source>
</evidence>
<comment type="caution">
    <text evidence="2">The sequence shown here is derived from an EMBL/GenBank/DDBJ whole genome shotgun (WGS) entry which is preliminary data.</text>
</comment>
<dbReference type="Proteomes" id="UP001232148">
    <property type="component" value="Unassembled WGS sequence"/>
</dbReference>
<reference evidence="2" key="1">
    <citation type="submission" date="2021-06" db="EMBL/GenBank/DDBJ databases">
        <title>Comparative genomics, transcriptomics and evolutionary studies reveal genomic signatures of adaptation to plant cell wall in hemibiotrophic fungi.</title>
        <authorList>
            <consortium name="DOE Joint Genome Institute"/>
            <person name="Baroncelli R."/>
            <person name="Diaz J.F."/>
            <person name="Benocci T."/>
            <person name="Peng M."/>
            <person name="Battaglia E."/>
            <person name="Haridas S."/>
            <person name="Andreopoulos W."/>
            <person name="Labutti K."/>
            <person name="Pangilinan J."/>
            <person name="Floch G.L."/>
            <person name="Makela M.R."/>
            <person name="Henrissat B."/>
            <person name="Grigoriev I.V."/>
            <person name="Crouch J.A."/>
            <person name="De Vries R.P."/>
            <person name="Sukno S.A."/>
            <person name="Thon M.R."/>
        </authorList>
    </citation>
    <scope>NUCLEOTIDE SEQUENCE</scope>
    <source>
        <strain evidence="2">MAFF235873</strain>
    </source>
</reference>
<name>A0AAD9HMH8_9PEZI</name>
<proteinExistence type="predicted"/>
<feature type="region of interest" description="Disordered" evidence="1">
    <location>
        <begin position="1"/>
        <end position="92"/>
    </location>
</feature>
<accession>A0AAD9HMH8</accession>
<evidence type="ECO:0000313" key="3">
    <source>
        <dbReference type="Proteomes" id="UP001232148"/>
    </source>
</evidence>
<keyword evidence="3" id="KW-1185">Reference proteome</keyword>
<feature type="compositionally biased region" description="Polar residues" evidence="1">
    <location>
        <begin position="12"/>
        <end position="34"/>
    </location>
</feature>
<sequence>MQVIHKDLDSAAQGTGTQPTVDNPGQASSQQPASDIQGRDGPMGHAYPVPRSHMRRDMPQQQQKQEIVAEDSPMQASFRPPAPGQAGFDFPPPHTLGPMGPDAYSQPAFGQAGFGFPPPYTLGPMGPGAYSQPAFGQAGFGFPPPYTLGPMGPGAYSQPAFGQAGFGFPPTFTPSGPKSPGVYSQPGFGYPPTITVSGPMGPAVYRFEGIASPTGPGASPAAHKKTEREGPSRRDTHAAPRPASASKPTGRSRGKTHQVVGKLGEYEFKKPVSAGKRSNSLPRIDDAWHEAWSGEPWYESWSEY</sequence>
<feature type="region of interest" description="Disordered" evidence="1">
    <location>
        <begin position="207"/>
        <end position="285"/>
    </location>
</feature>
<protein>
    <submittedName>
        <fullName evidence="2">Uncharacterized protein</fullName>
    </submittedName>
</protein>